<keyword evidence="4" id="KW-1185">Reference proteome</keyword>
<accession>D5EKW9</accession>
<proteinExistence type="predicted"/>
<evidence type="ECO:0000256" key="2">
    <source>
        <dbReference type="SAM" id="Phobius"/>
    </source>
</evidence>
<dbReference type="Proteomes" id="UP000000925">
    <property type="component" value="Chromosome"/>
</dbReference>
<gene>
    <name evidence="3" type="ordered locus">Caka_2008</name>
</gene>
<feature type="compositionally biased region" description="Polar residues" evidence="1">
    <location>
        <begin position="1"/>
        <end position="10"/>
    </location>
</feature>
<keyword evidence="2" id="KW-0472">Membrane</keyword>
<evidence type="ECO:0000313" key="4">
    <source>
        <dbReference type="Proteomes" id="UP000000925"/>
    </source>
</evidence>
<sequence length="53" mass="5615">MSKISTSDRVQASELGSAPEPAPQIKNFGGLLSALVFPFLFVLAIVLAIVIWA</sequence>
<feature type="transmembrane region" description="Helical" evidence="2">
    <location>
        <begin position="31"/>
        <end position="52"/>
    </location>
</feature>
<organism evidence="3 4">
    <name type="scientific">Coraliomargarita akajimensis (strain DSM 45221 / IAM 15411 / JCM 23193 / KCTC 12865 / 04OKA010-24)</name>
    <dbReference type="NCBI Taxonomy" id="583355"/>
    <lineage>
        <taxon>Bacteria</taxon>
        <taxon>Pseudomonadati</taxon>
        <taxon>Verrucomicrobiota</taxon>
        <taxon>Opitutia</taxon>
        <taxon>Puniceicoccales</taxon>
        <taxon>Coraliomargaritaceae</taxon>
        <taxon>Coraliomargarita</taxon>
    </lineage>
</organism>
<evidence type="ECO:0000313" key="3">
    <source>
        <dbReference type="EMBL" id="ADE55026.1"/>
    </source>
</evidence>
<keyword evidence="2" id="KW-0812">Transmembrane</keyword>
<reference evidence="3 4" key="1">
    <citation type="journal article" date="2010" name="Stand. Genomic Sci.">
        <title>Complete genome sequence of Coraliomargarita akajimensis type strain (04OKA010-24).</title>
        <authorList>
            <person name="Mavromatis K."/>
            <person name="Abt B."/>
            <person name="Brambilla E."/>
            <person name="Lapidus A."/>
            <person name="Copeland A."/>
            <person name="Deshpande S."/>
            <person name="Nolan M."/>
            <person name="Lucas S."/>
            <person name="Tice H."/>
            <person name="Cheng J.F."/>
            <person name="Han C."/>
            <person name="Detter J.C."/>
            <person name="Woyke T."/>
            <person name="Goodwin L."/>
            <person name="Pitluck S."/>
            <person name="Held B."/>
            <person name="Brettin T."/>
            <person name="Tapia R."/>
            <person name="Ivanova N."/>
            <person name="Mikhailova N."/>
            <person name="Pati A."/>
            <person name="Liolios K."/>
            <person name="Chen A."/>
            <person name="Palaniappan K."/>
            <person name="Land M."/>
            <person name="Hauser L."/>
            <person name="Chang Y.J."/>
            <person name="Jeffries C.D."/>
            <person name="Rohde M."/>
            <person name="Goker M."/>
            <person name="Bristow J."/>
            <person name="Eisen J.A."/>
            <person name="Markowitz V."/>
            <person name="Hugenholtz P."/>
            <person name="Klenk H.P."/>
            <person name="Kyrpides N.C."/>
        </authorList>
    </citation>
    <scope>NUCLEOTIDE SEQUENCE [LARGE SCALE GENOMIC DNA]</scope>
    <source>
        <strain evidence="4">DSM 45221 / IAM 15411 / JCM 23193 / KCTC 12865</strain>
    </source>
</reference>
<dbReference type="EMBL" id="CP001998">
    <property type="protein sequence ID" value="ADE55026.1"/>
    <property type="molecule type" value="Genomic_DNA"/>
</dbReference>
<feature type="region of interest" description="Disordered" evidence="1">
    <location>
        <begin position="1"/>
        <end position="22"/>
    </location>
</feature>
<keyword evidence="2" id="KW-1133">Transmembrane helix</keyword>
<dbReference type="AlphaFoldDB" id="D5EKW9"/>
<protein>
    <submittedName>
        <fullName evidence="3">Uncharacterized protein</fullName>
    </submittedName>
</protein>
<evidence type="ECO:0000256" key="1">
    <source>
        <dbReference type="SAM" id="MobiDB-lite"/>
    </source>
</evidence>
<name>D5EKW9_CORAD</name>
<dbReference type="KEGG" id="caa:Caka_2008"/>
<dbReference type="HOGENOM" id="CLU_3060552_0_0_0"/>